<dbReference type="STRING" id="1238424.J07HQW1_00282"/>
<name>U1MKX6_9EURY</name>
<accession>U1MKX6</accession>
<dbReference type="HOGENOM" id="CLU_2857045_0_0_2"/>
<evidence type="ECO:0000313" key="1">
    <source>
        <dbReference type="EMBL" id="ERG90264.1"/>
    </source>
</evidence>
<dbReference type="EMBL" id="KE356560">
    <property type="protein sequence ID" value="ERG90264.1"/>
    <property type="molecule type" value="Genomic_DNA"/>
</dbReference>
<gene>
    <name evidence="1" type="ORF">J07HQW1_00282</name>
</gene>
<evidence type="ECO:0000313" key="2">
    <source>
        <dbReference type="Proteomes" id="UP000030649"/>
    </source>
</evidence>
<dbReference type="AlphaFoldDB" id="U1MKX6"/>
<organism evidence="1 2">
    <name type="scientific">Haloquadratum walsbyi J07HQW1</name>
    <dbReference type="NCBI Taxonomy" id="1238424"/>
    <lineage>
        <taxon>Archaea</taxon>
        <taxon>Methanobacteriati</taxon>
        <taxon>Methanobacteriota</taxon>
        <taxon>Stenosarchaea group</taxon>
        <taxon>Halobacteria</taxon>
        <taxon>Halobacteriales</taxon>
        <taxon>Haloferacaceae</taxon>
        <taxon>Haloquadratum</taxon>
    </lineage>
</organism>
<dbReference type="Proteomes" id="UP000030649">
    <property type="component" value="Unassembled WGS sequence"/>
</dbReference>
<sequence>MNIALALTLIMNILSGAGKCQVVNYPCLLTRGSRRSFLEAGTERLQIAQEQDEYIYRWTSNAQM</sequence>
<protein>
    <submittedName>
        <fullName evidence="1">Uncharacterized protein</fullName>
    </submittedName>
</protein>
<proteinExistence type="predicted"/>
<reference evidence="1 2" key="1">
    <citation type="journal article" date="2013" name="PLoS ONE">
        <title>Assembly-driven community genomics of a hypersaline microbial ecosystem.</title>
        <authorList>
            <person name="Podell S."/>
            <person name="Ugalde J.A."/>
            <person name="Narasingarao P."/>
            <person name="Banfield J.F."/>
            <person name="Heidelberg K.B."/>
            <person name="Allen E.E."/>
        </authorList>
    </citation>
    <scope>NUCLEOTIDE SEQUENCE [LARGE SCALE GENOMIC DNA]</scope>
    <source>
        <strain evidence="2">J07HQW1</strain>
    </source>
</reference>